<reference evidence="1 2" key="1">
    <citation type="submission" date="2019-03" db="EMBL/GenBank/DDBJ databases">
        <title>Metabolic potential of uncultured bacteria and archaea associated with petroleum seepage in deep-sea sediments.</title>
        <authorList>
            <person name="Dong X."/>
            <person name="Hubert C."/>
        </authorList>
    </citation>
    <scope>NUCLEOTIDE SEQUENCE [LARGE SCALE GENOMIC DNA]</scope>
    <source>
        <strain evidence="1">E44_bin7</strain>
    </source>
</reference>
<gene>
    <name evidence="1" type="ORF">E3J84_01325</name>
</gene>
<comment type="caution">
    <text evidence="1">The sequence shown here is derived from an EMBL/GenBank/DDBJ whole genome shotgun (WGS) entry which is preliminary data.</text>
</comment>
<name>A0A523S3H1_UNCAE</name>
<protein>
    <submittedName>
        <fullName evidence="1">Uncharacterized protein</fullName>
    </submittedName>
</protein>
<proteinExistence type="predicted"/>
<evidence type="ECO:0000313" key="1">
    <source>
        <dbReference type="EMBL" id="TET12585.1"/>
    </source>
</evidence>
<organism evidence="1 2">
    <name type="scientific">Aerophobetes bacterium</name>
    <dbReference type="NCBI Taxonomy" id="2030807"/>
    <lineage>
        <taxon>Bacteria</taxon>
        <taxon>Candidatus Aerophobota</taxon>
    </lineage>
</organism>
<dbReference type="Proteomes" id="UP000316360">
    <property type="component" value="Unassembled WGS sequence"/>
</dbReference>
<sequence>MEERLKAKLKIFLGAIFELVNNIPQEEERKRILLDLVDRLVPMNIIHQVRDVPAFSGAGAQPWDGIIVDHITFKFKLEESRKYAFKVIDSISPGERKQLLAGIREVVWDFHNLVKTMIEPVIGEENEEALPPHTFKESIQKTL</sequence>
<dbReference type="AlphaFoldDB" id="A0A523S3H1"/>
<evidence type="ECO:0000313" key="2">
    <source>
        <dbReference type="Proteomes" id="UP000316360"/>
    </source>
</evidence>
<accession>A0A523S3H1</accession>
<dbReference type="EMBL" id="SOKJ01000068">
    <property type="protein sequence ID" value="TET12585.1"/>
    <property type="molecule type" value="Genomic_DNA"/>
</dbReference>